<organism evidence="3 4">
    <name type="scientific">Paenibacillus dendrobii</name>
    <dbReference type="NCBI Taxonomy" id="2691084"/>
    <lineage>
        <taxon>Bacteria</taxon>
        <taxon>Bacillati</taxon>
        <taxon>Bacillota</taxon>
        <taxon>Bacilli</taxon>
        <taxon>Bacillales</taxon>
        <taxon>Paenibacillaceae</taxon>
        <taxon>Paenibacillus</taxon>
    </lineage>
</organism>
<dbReference type="PANTHER" id="PTHR30486">
    <property type="entry name" value="TWITCHING MOTILITY PROTEIN PILT"/>
    <property type="match status" value="1"/>
</dbReference>
<evidence type="ECO:0000313" key="4">
    <source>
        <dbReference type="Proteomes" id="UP000460318"/>
    </source>
</evidence>
<sequence>MLHTKRDVRELLLKAFELGASDLHASPGSPPLLRMDGALTVMQEQKLSPDDIEVMARELMGPGERQRFEEAGEVDFSTQIEGACRFRLNVFRQQNGVAIAARLIPAVVPDLEGLGLPQAIRSLMQKPHGLILVTGPTGSGKSSTLAALIDHVNRTQQKHIITLEDPIEYIHHNRSSLIQQREVGNNTASFAQGLRAALRQDPDVILVGELRDLETISAAVTAAETGHLVLGTLHTTDAPQTIDRIIDAFPGHQQGQIRIQLAGVLNAIVSQRLLPRKLGKGRVCVTEVLINTPAVANLIRSEKNHQIRNLMLTGKGSGMHTMDMSIREQLQLGTIDAKTAQPYQAEGGS</sequence>
<feature type="domain" description="Bacterial type II secretion system protein E" evidence="2">
    <location>
        <begin position="198"/>
        <end position="212"/>
    </location>
</feature>
<dbReference type="RefSeq" id="WP_160500213.1">
    <property type="nucleotide sequence ID" value="NZ_WUBI01000004.1"/>
</dbReference>
<dbReference type="CDD" id="cd01131">
    <property type="entry name" value="PilT"/>
    <property type="match status" value="1"/>
</dbReference>
<gene>
    <name evidence="3" type="ORF">GRF59_23850</name>
</gene>
<dbReference type="GO" id="GO:0005524">
    <property type="term" value="F:ATP binding"/>
    <property type="evidence" value="ECO:0007669"/>
    <property type="project" value="InterPro"/>
</dbReference>
<dbReference type="Gene3D" id="3.40.50.300">
    <property type="entry name" value="P-loop containing nucleotide triphosphate hydrolases"/>
    <property type="match status" value="1"/>
</dbReference>
<evidence type="ECO:0000259" key="2">
    <source>
        <dbReference type="PROSITE" id="PS00662"/>
    </source>
</evidence>
<dbReference type="Gene3D" id="3.30.450.90">
    <property type="match status" value="1"/>
</dbReference>
<accession>A0A7X3IME2</accession>
<dbReference type="Pfam" id="PF00437">
    <property type="entry name" value="T2SSE"/>
    <property type="match status" value="1"/>
</dbReference>
<dbReference type="AlphaFoldDB" id="A0A7X3IME2"/>
<dbReference type="GO" id="GO:0016887">
    <property type="term" value="F:ATP hydrolysis activity"/>
    <property type="evidence" value="ECO:0007669"/>
    <property type="project" value="InterPro"/>
</dbReference>
<comment type="caution">
    <text evidence="3">The sequence shown here is derived from an EMBL/GenBank/DDBJ whole genome shotgun (WGS) entry which is preliminary data.</text>
</comment>
<dbReference type="Proteomes" id="UP000460318">
    <property type="component" value="Unassembled WGS sequence"/>
</dbReference>
<name>A0A7X3IME2_9BACL</name>
<dbReference type="SMART" id="SM00382">
    <property type="entry name" value="AAA"/>
    <property type="match status" value="1"/>
</dbReference>
<evidence type="ECO:0000256" key="1">
    <source>
        <dbReference type="ARBA" id="ARBA00006611"/>
    </source>
</evidence>
<evidence type="ECO:0000313" key="3">
    <source>
        <dbReference type="EMBL" id="MWV46647.1"/>
    </source>
</evidence>
<dbReference type="SUPFAM" id="SSF52540">
    <property type="entry name" value="P-loop containing nucleoside triphosphate hydrolases"/>
    <property type="match status" value="1"/>
</dbReference>
<comment type="similarity">
    <text evidence="1">Belongs to the GSP E family.</text>
</comment>
<dbReference type="InterPro" id="IPR003593">
    <property type="entry name" value="AAA+_ATPase"/>
</dbReference>
<keyword evidence="4" id="KW-1185">Reference proteome</keyword>
<dbReference type="PROSITE" id="PS00662">
    <property type="entry name" value="T2SP_E"/>
    <property type="match status" value="1"/>
</dbReference>
<proteinExistence type="inferred from homology"/>
<protein>
    <submittedName>
        <fullName evidence="3">PilT/PilU family type 4a pilus ATPase</fullName>
    </submittedName>
</protein>
<dbReference type="NCBIfam" id="TIGR01420">
    <property type="entry name" value="pilT_fam"/>
    <property type="match status" value="1"/>
</dbReference>
<dbReference type="InterPro" id="IPR006321">
    <property type="entry name" value="PilT/PilU"/>
</dbReference>
<reference evidence="3 4" key="1">
    <citation type="submission" date="2019-12" db="EMBL/GenBank/DDBJ databases">
        <title>Paenibacillus sp. nov., an endophytic bacterium isolated from the stem of Dendrobium.</title>
        <authorList>
            <person name="Zhao R."/>
        </authorList>
    </citation>
    <scope>NUCLEOTIDE SEQUENCE [LARGE SCALE GENOMIC DNA]</scope>
    <source>
        <strain evidence="3 4">HJL G12</strain>
    </source>
</reference>
<dbReference type="InterPro" id="IPR050921">
    <property type="entry name" value="T4SS_GSP_E_ATPase"/>
</dbReference>
<dbReference type="InterPro" id="IPR027417">
    <property type="entry name" value="P-loop_NTPase"/>
</dbReference>
<dbReference type="InterPro" id="IPR001482">
    <property type="entry name" value="T2SS/T4SS_dom"/>
</dbReference>
<dbReference type="EMBL" id="WUBI01000004">
    <property type="protein sequence ID" value="MWV46647.1"/>
    <property type="molecule type" value="Genomic_DNA"/>
</dbReference>